<gene>
    <name evidence="5" type="ORF">JYZ213_LOCUS46466</name>
</gene>
<comment type="caution">
    <text evidence="5">The sequence shown here is derived from an EMBL/GenBank/DDBJ whole genome shotgun (WGS) entry which is preliminary data.</text>
</comment>
<organism evidence="5 6">
    <name type="scientific">Adineta steineri</name>
    <dbReference type="NCBI Taxonomy" id="433720"/>
    <lineage>
        <taxon>Eukaryota</taxon>
        <taxon>Metazoa</taxon>
        <taxon>Spiralia</taxon>
        <taxon>Gnathifera</taxon>
        <taxon>Rotifera</taxon>
        <taxon>Eurotatoria</taxon>
        <taxon>Bdelloidea</taxon>
        <taxon>Adinetida</taxon>
        <taxon>Adinetidae</taxon>
        <taxon>Adineta</taxon>
    </lineage>
</organism>
<feature type="compositionally biased region" description="Basic and acidic residues" evidence="3">
    <location>
        <begin position="42"/>
        <end position="51"/>
    </location>
</feature>
<dbReference type="Proteomes" id="UP000663845">
    <property type="component" value="Unassembled WGS sequence"/>
</dbReference>
<feature type="region of interest" description="Disordered" evidence="3">
    <location>
        <begin position="1"/>
        <end position="51"/>
    </location>
</feature>
<feature type="compositionally biased region" description="Polar residues" evidence="3">
    <location>
        <begin position="24"/>
        <end position="41"/>
    </location>
</feature>
<evidence type="ECO:0000313" key="6">
    <source>
        <dbReference type="Proteomes" id="UP000663845"/>
    </source>
</evidence>
<dbReference type="AlphaFoldDB" id="A0A815X590"/>
<feature type="non-terminal residue" evidence="5">
    <location>
        <position position="1"/>
    </location>
</feature>
<dbReference type="GO" id="GO:0071564">
    <property type="term" value="C:npBAF complex"/>
    <property type="evidence" value="ECO:0007669"/>
    <property type="project" value="TreeGrafter"/>
</dbReference>
<evidence type="ECO:0000256" key="2">
    <source>
        <dbReference type="SAM" id="Coils"/>
    </source>
</evidence>
<dbReference type="EMBL" id="CAJNOG010005713">
    <property type="protein sequence ID" value="CAF1553679.1"/>
    <property type="molecule type" value="Genomic_DNA"/>
</dbReference>
<dbReference type="Pfam" id="PF16495">
    <property type="entry name" value="SWIRM-assoc_1"/>
    <property type="match status" value="1"/>
</dbReference>
<dbReference type="PANTHER" id="PTHR12802">
    <property type="entry name" value="SWI/SNF COMPLEX-RELATED"/>
    <property type="match status" value="1"/>
</dbReference>
<dbReference type="GO" id="GO:0042393">
    <property type="term" value="F:histone binding"/>
    <property type="evidence" value="ECO:0007669"/>
    <property type="project" value="TreeGrafter"/>
</dbReference>
<evidence type="ECO:0000313" key="5">
    <source>
        <dbReference type="EMBL" id="CAF1553679.1"/>
    </source>
</evidence>
<proteinExistence type="predicted"/>
<name>A0A815X590_9BILA</name>
<dbReference type="InterPro" id="IPR032451">
    <property type="entry name" value="SMARCC_C"/>
</dbReference>
<dbReference type="PANTHER" id="PTHR12802:SF41">
    <property type="entry name" value="BRAHMA ASSOCIATED PROTEIN 155 KDA"/>
    <property type="match status" value="1"/>
</dbReference>
<keyword evidence="2" id="KW-0175">Coiled coil</keyword>
<dbReference type="GO" id="GO:0071565">
    <property type="term" value="C:nBAF complex"/>
    <property type="evidence" value="ECO:0007669"/>
    <property type="project" value="TreeGrafter"/>
</dbReference>
<evidence type="ECO:0000256" key="3">
    <source>
        <dbReference type="SAM" id="MobiDB-lite"/>
    </source>
</evidence>
<dbReference type="GO" id="GO:0016514">
    <property type="term" value="C:SWI/SNF complex"/>
    <property type="evidence" value="ECO:0007669"/>
    <property type="project" value="TreeGrafter"/>
</dbReference>
<evidence type="ECO:0000256" key="1">
    <source>
        <dbReference type="ARBA" id="ARBA00023242"/>
    </source>
</evidence>
<keyword evidence="1" id="KW-0539">Nucleus</keyword>
<sequence>MDVDENDKSTNEMNTQSGGGGDTQIISDDTSSTIPKTTNTDQEQKKLSTTDVNERDIKTAAASALAAAAVKAKYLASIEERKIKSAVAQVVEMQIKKLEIKLRHFEELETIMDREREMLEIQRQQL</sequence>
<dbReference type="GO" id="GO:0031492">
    <property type="term" value="F:nucleosomal DNA binding"/>
    <property type="evidence" value="ECO:0007669"/>
    <property type="project" value="TreeGrafter"/>
</dbReference>
<dbReference type="GO" id="GO:0045893">
    <property type="term" value="P:positive regulation of DNA-templated transcription"/>
    <property type="evidence" value="ECO:0007669"/>
    <property type="project" value="TreeGrafter"/>
</dbReference>
<protein>
    <recommendedName>
        <fullName evidence="4">SMARCC C-terminal domain-containing protein</fullName>
    </recommendedName>
</protein>
<accession>A0A815X590</accession>
<feature type="coiled-coil region" evidence="2">
    <location>
        <begin position="88"/>
        <end position="125"/>
    </location>
</feature>
<feature type="compositionally biased region" description="Basic and acidic residues" evidence="3">
    <location>
        <begin position="1"/>
        <end position="10"/>
    </location>
</feature>
<reference evidence="5" key="1">
    <citation type="submission" date="2021-02" db="EMBL/GenBank/DDBJ databases">
        <authorList>
            <person name="Nowell W R."/>
        </authorList>
    </citation>
    <scope>NUCLEOTIDE SEQUENCE</scope>
</reference>
<evidence type="ECO:0000259" key="4">
    <source>
        <dbReference type="Pfam" id="PF16495"/>
    </source>
</evidence>
<feature type="domain" description="SMARCC C-terminal" evidence="4">
    <location>
        <begin position="63"/>
        <end position="126"/>
    </location>
</feature>